<dbReference type="PROSITE" id="PS50026">
    <property type="entry name" value="EGF_3"/>
    <property type="match status" value="3"/>
</dbReference>
<dbReference type="GO" id="GO:0016020">
    <property type="term" value="C:membrane"/>
    <property type="evidence" value="ECO:0007669"/>
    <property type="project" value="UniProtKB-SubCell"/>
</dbReference>
<dbReference type="Gene3D" id="2.10.25.10">
    <property type="entry name" value="Laminin"/>
    <property type="match status" value="2"/>
</dbReference>
<proteinExistence type="predicted"/>
<dbReference type="InterPro" id="IPR000742">
    <property type="entry name" value="EGF"/>
</dbReference>
<feature type="chain" id="PRO_5009311273" description="Delta-like protein" evidence="8">
    <location>
        <begin position="21"/>
        <end position="286"/>
    </location>
</feature>
<evidence type="ECO:0000256" key="6">
    <source>
        <dbReference type="PROSITE-ProRule" id="PRU00377"/>
    </source>
</evidence>
<reference evidence="12" key="1">
    <citation type="submission" date="2016-11" db="UniProtKB">
        <authorList>
            <consortium name="WormBaseParasite"/>
        </authorList>
    </citation>
    <scope>IDENTIFICATION</scope>
</reference>
<evidence type="ECO:0000313" key="12">
    <source>
        <dbReference type="WBParaSite" id="Hba_18090"/>
    </source>
</evidence>
<keyword evidence="11" id="KW-1185">Reference proteome</keyword>
<dbReference type="PROSITE" id="PS51051">
    <property type="entry name" value="DSL"/>
    <property type="match status" value="1"/>
</dbReference>
<keyword evidence="1 7" id="KW-0217">Developmental protein</keyword>
<dbReference type="InterPro" id="IPR001774">
    <property type="entry name" value="DSL"/>
</dbReference>
<dbReference type="FunFam" id="2.10.25.10:FF:000064">
    <property type="entry name" value="Delta-like protein"/>
    <property type="match status" value="1"/>
</dbReference>
<dbReference type="PROSITE" id="PS01186">
    <property type="entry name" value="EGF_2"/>
    <property type="match status" value="2"/>
</dbReference>
<dbReference type="Pfam" id="PF01414">
    <property type="entry name" value="DSL"/>
    <property type="match status" value="1"/>
</dbReference>
<dbReference type="PANTHER" id="PTHR24033:SF224">
    <property type="entry name" value="C-TYPE LECTIN"/>
    <property type="match status" value="1"/>
</dbReference>
<comment type="subcellular location">
    <subcellularLocation>
        <location evidence="7">Membrane</location>
        <topology evidence="7">Single-pass type I membrane protein</topology>
    </subcellularLocation>
</comment>
<evidence type="ECO:0000313" key="11">
    <source>
        <dbReference type="Proteomes" id="UP000095283"/>
    </source>
</evidence>
<dbReference type="SMART" id="SM00179">
    <property type="entry name" value="EGF_CA"/>
    <property type="match status" value="1"/>
</dbReference>
<sequence length="286" mass="31386">MIPTWIIASILLSIFTLCSSSGLFQVRLTSQHTSSAQICVKKWRAKQFDSCLVESKLIPVGPDQQNIFELPFMFPWPTLFSLIVNSFDRNGVRLDSVIVQEQLGRNSGWKNGNKSPKDMAISYRILCQKSYFGIGCEKFCQNTDQYSCSSEGERLCRPGWTGDNCENAICSNGCSHGKCTSPDVCTCDPGFSGLACNQCQPRENCQHGFCQDNQPFTCACEPGWGGIFCERDLEFCTRHSPCRNGGICSNGGSAGYTCSCPEGFIGSSCEIALPSICEHQGICRNG</sequence>
<feature type="disulfide bond" evidence="5">
    <location>
        <begin position="187"/>
        <end position="196"/>
    </location>
</feature>
<accession>A0A1I7XK48</accession>
<evidence type="ECO:0000256" key="4">
    <source>
        <dbReference type="ARBA" id="ARBA00023157"/>
    </source>
</evidence>
<dbReference type="Pfam" id="PF00008">
    <property type="entry name" value="EGF"/>
    <property type="match status" value="1"/>
</dbReference>
<evidence type="ECO:0000256" key="2">
    <source>
        <dbReference type="ARBA" id="ARBA00022536"/>
    </source>
</evidence>
<dbReference type="GO" id="GO:0005509">
    <property type="term" value="F:calcium ion binding"/>
    <property type="evidence" value="ECO:0007669"/>
    <property type="project" value="InterPro"/>
</dbReference>
<evidence type="ECO:0000256" key="1">
    <source>
        <dbReference type="ARBA" id="ARBA00022473"/>
    </source>
</evidence>
<organism evidence="11 12">
    <name type="scientific">Heterorhabditis bacteriophora</name>
    <name type="common">Entomopathogenic nematode worm</name>
    <dbReference type="NCBI Taxonomy" id="37862"/>
    <lineage>
        <taxon>Eukaryota</taxon>
        <taxon>Metazoa</taxon>
        <taxon>Ecdysozoa</taxon>
        <taxon>Nematoda</taxon>
        <taxon>Chromadorea</taxon>
        <taxon>Rhabditida</taxon>
        <taxon>Rhabditina</taxon>
        <taxon>Rhabditomorpha</taxon>
        <taxon>Strongyloidea</taxon>
        <taxon>Heterorhabditidae</taxon>
        <taxon>Heterorhabditis</taxon>
    </lineage>
</organism>
<comment type="function">
    <text evidence="7">Putative Notch ligand involved in the mediation of Notch signaling.</text>
</comment>
<feature type="disulfide bond" evidence="6">
    <location>
        <begin position="127"/>
        <end position="136"/>
    </location>
</feature>
<evidence type="ECO:0000256" key="3">
    <source>
        <dbReference type="ARBA" id="ARBA00022737"/>
    </source>
</evidence>
<evidence type="ECO:0000259" key="10">
    <source>
        <dbReference type="PROSITE" id="PS51051"/>
    </source>
</evidence>
<dbReference type="Proteomes" id="UP000095283">
    <property type="component" value="Unplaced"/>
</dbReference>
<feature type="domain" description="EGF-like" evidence="9">
    <location>
        <begin position="201"/>
        <end position="230"/>
    </location>
</feature>
<dbReference type="GO" id="GO:0007154">
    <property type="term" value="P:cell communication"/>
    <property type="evidence" value="ECO:0007669"/>
    <property type="project" value="InterPro"/>
</dbReference>
<dbReference type="InterPro" id="IPR001881">
    <property type="entry name" value="EGF-like_Ca-bd_dom"/>
</dbReference>
<dbReference type="Pfam" id="PF21700">
    <property type="entry name" value="EGF_DL_JAG"/>
    <property type="match status" value="1"/>
</dbReference>
<keyword evidence="7" id="KW-0472">Membrane</keyword>
<comment type="caution">
    <text evidence="5">Lacks conserved residue(s) required for the propagation of feature annotation.</text>
</comment>
<feature type="disulfide bond" evidence="5">
    <location>
        <begin position="220"/>
        <end position="229"/>
    </location>
</feature>
<feature type="domain" description="EGF-like" evidence="9">
    <location>
        <begin position="161"/>
        <end position="197"/>
    </location>
</feature>
<evidence type="ECO:0000256" key="8">
    <source>
        <dbReference type="SAM" id="SignalP"/>
    </source>
</evidence>
<evidence type="ECO:0000256" key="5">
    <source>
        <dbReference type="PROSITE-ProRule" id="PRU00076"/>
    </source>
</evidence>
<keyword evidence="7 8" id="KW-0732">Signal</keyword>
<feature type="domain" description="EGF-like" evidence="9">
    <location>
        <begin position="232"/>
        <end position="270"/>
    </location>
</feature>
<dbReference type="CDD" id="cd00054">
    <property type="entry name" value="EGF_CA"/>
    <property type="match status" value="1"/>
</dbReference>
<protein>
    <recommendedName>
        <fullName evidence="7">Delta-like protein</fullName>
    </recommendedName>
</protein>
<evidence type="ECO:0000259" key="9">
    <source>
        <dbReference type="PROSITE" id="PS50026"/>
    </source>
</evidence>
<keyword evidence="7" id="KW-1133">Transmembrane helix</keyword>
<keyword evidence="2 5" id="KW-0245">EGF-like domain</keyword>
<dbReference type="PANTHER" id="PTHR24033">
    <property type="entry name" value="EGF-LIKE DOMAIN-CONTAINING PROTEIN"/>
    <property type="match status" value="1"/>
</dbReference>
<dbReference type="SMART" id="SM00051">
    <property type="entry name" value="DSL"/>
    <property type="match status" value="1"/>
</dbReference>
<dbReference type="Gene3D" id="2.10.25.140">
    <property type="match status" value="1"/>
</dbReference>
<feature type="disulfide bond" evidence="5">
    <location>
        <begin position="260"/>
        <end position="269"/>
    </location>
</feature>
<feature type="disulfide bond" evidence="6">
    <location>
        <begin position="156"/>
        <end position="165"/>
    </location>
</feature>
<dbReference type="SMART" id="SM00181">
    <property type="entry name" value="EGF"/>
    <property type="match status" value="4"/>
</dbReference>
<feature type="signal peptide" evidence="8">
    <location>
        <begin position="1"/>
        <end position="20"/>
    </location>
</feature>
<dbReference type="PROSITE" id="PS00022">
    <property type="entry name" value="EGF_1"/>
    <property type="match status" value="3"/>
</dbReference>
<keyword evidence="7" id="KW-0812">Transmembrane</keyword>
<keyword evidence="3 7" id="KW-0677">Repeat</keyword>
<dbReference type="WBParaSite" id="Hba_18090">
    <property type="protein sequence ID" value="Hba_18090"/>
    <property type="gene ID" value="Hba_18090"/>
</dbReference>
<dbReference type="SUPFAM" id="SSF57196">
    <property type="entry name" value="EGF/Laminin"/>
    <property type="match status" value="1"/>
</dbReference>
<evidence type="ECO:0000256" key="7">
    <source>
        <dbReference type="RuleBase" id="RU280815"/>
    </source>
</evidence>
<name>A0A1I7XK48_HETBA</name>
<feature type="domain" description="DSL" evidence="10">
    <location>
        <begin position="125"/>
        <end position="165"/>
    </location>
</feature>
<keyword evidence="4 5" id="KW-1015">Disulfide bond</keyword>
<dbReference type="InterPro" id="IPR051830">
    <property type="entry name" value="NOTCH_homolog"/>
</dbReference>
<dbReference type="AlphaFoldDB" id="A0A1I7XK48"/>